<evidence type="ECO:0000313" key="3">
    <source>
        <dbReference type="Proteomes" id="UP000284824"/>
    </source>
</evidence>
<dbReference type="RefSeq" id="WP_127937958.1">
    <property type="nucleotide sequence ID" value="NZ_SAUN01000001.1"/>
</dbReference>
<reference evidence="2 3" key="1">
    <citation type="submission" date="2019-01" db="EMBL/GenBank/DDBJ databases">
        <title>Sequencing the genomes of 1000 actinobacteria strains.</title>
        <authorList>
            <person name="Klenk H.-P."/>
        </authorList>
    </citation>
    <scope>NUCLEOTIDE SEQUENCE [LARGE SCALE GENOMIC DNA]</scope>
    <source>
        <strain evidence="2 3">DSM 43925</strain>
    </source>
</reference>
<keyword evidence="3" id="KW-1185">Reference proteome</keyword>
<dbReference type="Proteomes" id="UP000284824">
    <property type="component" value="Unassembled WGS sequence"/>
</dbReference>
<feature type="chain" id="PRO_5019252573" evidence="1">
    <location>
        <begin position="26"/>
        <end position="209"/>
    </location>
</feature>
<feature type="signal peptide" evidence="1">
    <location>
        <begin position="1"/>
        <end position="25"/>
    </location>
</feature>
<gene>
    <name evidence="2" type="ORF">EDD27_8926</name>
</gene>
<comment type="caution">
    <text evidence="2">The sequence shown here is derived from an EMBL/GenBank/DDBJ whole genome shotgun (WGS) entry which is preliminary data.</text>
</comment>
<protein>
    <submittedName>
        <fullName evidence="2">Uncharacterized protein</fullName>
    </submittedName>
</protein>
<name>A0A438MJI4_9ACTN</name>
<dbReference type="OrthoDB" id="3680186at2"/>
<evidence type="ECO:0000256" key="1">
    <source>
        <dbReference type="SAM" id="SignalP"/>
    </source>
</evidence>
<dbReference type="EMBL" id="SAUN01000001">
    <property type="protein sequence ID" value="RVX46080.1"/>
    <property type="molecule type" value="Genomic_DNA"/>
</dbReference>
<keyword evidence="1" id="KW-0732">Signal</keyword>
<dbReference type="AlphaFoldDB" id="A0A438MJI4"/>
<accession>A0A438MJI4</accession>
<proteinExistence type="predicted"/>
<evidence type="ECO:0000313" key="2">
    <source>
        <dbReference type="EMBL" id="RVX46080.1"/>
    </source>
</evidence>
<sequence length="209" mass="22706">MRKRSPVLALLTVAAVLATPAAASAASVASVASVASDSSDSSAGQAKILSFRGMNLKIPADWRVYRDGDSVVVVTGLLCKRPEPFAPDCEGFWIFGPRAYMNVPVGGGSITYTGKTQFHPFSGVIPCPFNSKLSWYPGEKASYRGLRQVGPGHKAKYTTWPNRCVTKDTGRTTAKWTQREWFLPTSKILVVDVWNTYGLSGVLKRATWS</sequence>
<organism evidence="2 3">
    <name type="scientific">Nonomuraea polychroma</name>
    <dbReference type="NCBI Taxonomy" id="46176"/>
    <lineage>
        <taxon>Bacteria</taxon>
        <taxon>Bacillati</taxon>
        <taxon>Actinomycetota</taxon>
        <taxon>Actinomycetes</taxon>
        <taxon>Streptosporangiales</taxon>
        <taxon>Streptosporangiaceae</taxon>
        <taxon>Nonomuraea</taxon>
    </lineage>
</organism>